<evidence type="ECO:0000256" key="6">
    <source>
        <dbReference type="ARBA" id="ARBA00023014"/>
    </source>
</evidence>
<dbReference type="PANTHER" id="PTHR30176">
    <property type="entry name" value="FERREDOXIN-TYPE PROTEIN NAPH"/>
    <property type="match status" value="1"/>
</dbReference>
<dbReference type="Pfam" id="PF12801">
    <property type="entry name" value="Fer4_5"/>
    <property type="match status" value="1"/>
</dbReference>
<reference evidence="9 10" key="1">
    <citation type="submission" date="2020-02" db="EMBL/GenBank/DDBJ databases">
        <title>Ideonella bacterium strain TBM-1.</title>
        <authorList>
            <person name="Chen W.-M."/>
        </authorList>
    </citation>
    <scope>NUCLEOTIDE SEQUENCE [LARGE SCALE GENOMIC DNA]</scope>
    <source>
        <strain evidence="9 10">TBM-1</strain>
    </source>
</reference>
<keyword evidence="2" id="KW-0004">4Fe-4S</keyword>
<dbReference type="Gene3D" id="2.60.40.10">
    <property type="entry name" value="Immunoglobulins"/>
    <property type="match status" value="1"/>
</dbReference>
<protein>
    <submittedName>
        <fullName evidence="9">Cytochrome c oxidase accessory protein CcoG</fullName>
    </submittedName>
</protein>
<dbReference type="AlphaFoldDB" id="A0A7C9PJK5"/>
<evidence type="ECO:0000313" key="10">
    <source>
        <dbReference type="Proteomes" id="UP000484255"/>
    </source>
</evidence>
<feature type="transmembrane region" description="Helical" evidence="7">
    <location>
        <begin position="330"/>
        <end position="349"/>
    </location>
</feature>
<evidence type="ECO:0000256" key="7">
    <source>
        <dbReference type="SAM" id="Phobius"/>
    </source>
</evidence>
<feature type="transmembrane region" description="Helical" evidence="7">
    <location>
        <begin position="34"/>
        <end position="52"/>
    </location>
</feature>
<dbReference type="RefSeq" id="WP_163459648.1">
    <property type="nucleotide sequence ID" value="NZ_JAAGOH010000041.1"/>
</dbReference>
<evidence type="ECO:0000256" key="2">
    <source>
        <dbReference type="ARBA" id="ARBA00022485"/>
    </source>
</evidence>
<organism evidence="9 10">
    <name type="scientific">Ideonella livida</name>
    <dbReference type="NCBI Taxonomy" id="2707176"/>
    <lineage>
        <taxon>Bacteria</taxon>
        <taxon>Pseudomonadati</taxon>
        <taxon>Pseudomonadota</taxon>
        <taxon>Betaproteobacteria</taxon>
        <taxon>Burkholderiales</taxon>
        <taxon>Sphaerotilaceae</taxon>
        <taxon>Ideonella</taxon>
    </lineage>
</organism>
<dbReference type="NCBIfam" id="TIGR02745">
    <property type="entry name" value="ccoG_rdxA_fixG"/>
    <property type="match status" value="1"/>
</dbReference>
<dbReference type="PROSITE" id="PS51379">
    <property type="entry name" value="4FE4S_FER_2"/>
    <property type="match status" value="1"/>
</dbReference>
<sequence length="476" mass="53012">MNASPLSPEPPPLPSGVDKIQARAVSGRYNTARWVLLWITQLVFYGLPWLQLQGRQAVLFDLESRRFFLFGAVFYPQDLIWLTLLLVASALLLFFAKAIAGRVWCGFACPQTVYTKLFSWIEFRLEGDRHARLRLDRSPWNRQKLLRRGGRHLAWALLALWTGISFVGYFTPIRSLVPALAGLSLGPWEWFWVLFYGLATWGNAGFLREQFCQHMCPYGRFQGSMMDEDTYIVGYDRQRGEPRGARSRQADAPALGLGACVDCTVCVQVCPVGIDIRQGLQAACIACGACIDACDSIMDRLRQPRGLVRFDTPHAFAGQVLKPWYRRPRVLIYGGLLGLMGAALVLGLWQRPTLRANVLRDRGVMARQVEDGAVENVYRLQVMNASLAPRQVQLAVEPDPGTQPPLPAQALQMHGQTQLSLASADAGFATVDIRLDGAEAAARTGQVLQVTLVITATEPDGRVETVRERSTFLVPR</sequence>
<dbReference type="InterPro" id="IPR051684">
    <property type="entry name" value="Electron_Trans/Redox"/>
</dbReference>
<feature type="transmembrane region" description="Helical" evidence="7">
    <location>
        <begin position="72"/>
        <end position="95"/>
    </location>
</feature>
<accession>A0A7C9PJK5</accession>
<dbReference type="GO" id="GO:0005886">
    <property type="term" value="C:plasma membrane"/>
    <property type="evidence" value="ECO:0007669"/>
    <property type="project" value="TreeGrafter"/>
</dbReference>
<keyword evidence="6" id="KW-0411">Iron-sulfur</keyword>
<keyword evidence="1" id="KW-0813">Transport</keyword>
<feature type="domain" description="4Fe-4S ferredoxin-type" evidence="8">
    <location>
        <begin position="251"/>
        <end position="279"/>
    </location>
</feature>
<name>A0A7C9PJK5_9BURK</name>
<evidence type="ECO:0000313" key="9">
    <source>
        <dbReference type="EMBL" id="NDY93616.1"/>
    </source>
</evidence>
<dbReference type="InterPro" id="IPR017896">
    <property type="entry name" value="4Fe4S_Fe-S-bd"/>
</dbReference>
<feature type="transmembrane region" description="Helical" evidence="7">
    <location>
        <begin position="152"/>
        <end position="170"/>
    </location>
</feature>
<keyword evidence="7" id="KW-0812">Transmembrane</keyword>
<feature type="transmembrane region" description="Helical" evidence="7">
    <location>
        <begin position="190"/>
        <end position="207"/>
    </location>
</feature>
<evidence type="ECO:0000256" key="5">
    <source>
        <dbReference type="ARBA" id="ARBA00023004"/>
    </source>
</evidence>
<keyword evidence="3" id="KW-0479">Metal-binding</keyword>
<keyword evidence="7" id="KW-0472">Membrane</keyword>
<evidence type="ECO:0000256" key="4">
    <source>
        <dbReference type="ARBA" id="ARBA00022982"/>
    </source>
</evidence>
<dbReference type="InterPro" id="IPR017900">
    <property type="entry name" value="4Fe4S_Fe_S_CS"/>
</dbReference>
<gene>
    <name evidence="9" type="primary">ccoG</name>
    <name evidence="9" type="ORF">G3A44_20705</name>
</gene>
<dbReference type="Gene3D" id="1.10.1060.10">
    <property type="entry name" value="Alpha-helical ferredoxin"/>
    <property type="match status" value="1"/>
</dbReference>
<dbReference type="PROSITE" id="PS00198">
    <property type="entry name" value="4FE4S_FER_1"/>
    <property type="match status" value="1"/>
</dbReference>
<dbReference type="GO" id="GO:0051539">
    <property type="term" value="F:4 iron, 4 sulfur cluster binding"/>
    <property type="evidence" value="ECO:0007669"/>
    <property type="project" value="UniProtKB-KW"/>
</dbReference>
<evidence type="ECO:0000256" key="1">
    <source>
        <dbReference type="ARBA" id="ARBA00022448"/>
    </source>
</evidence>
<dbReference type="PANTHER" id="PTHR30176:SF3">
    <property type="entry name" value="FERREDOXIN-TYPE PROTEIN NAPH"/>
    <property type="match status" value="1"/>
</dbReference>
<dbReference type="SUPFAM" id="SSF54862">
    <property type="entry name" value="4Fe-4S ferredoxins"/>
    <property type="match status" value="1"/>
</dbReference>
<dbReference type="InterPro" id="IPR014116">
    <property type="entry name" value="Cyt_c_oxidase_cbb3_FixG"/>
</dbReference>
<dbReference type="InterPro" id="IPR013783">
    <property type="entry name" value="Ig-like_fold"/>
</dbReference>
<dbReference type="InterPro" id="IPR009051">
    <property type="entry name" value="Helical_ferredxn"/>
</dbReference>
<evidence type="ECO:0000259" key="8">
    <source>
        <dbReference type="PROSITE" id="PS51379"/>
    </source>
</evidence>
<dbReference type="GO" id="GO:0046872">
    <property type="term" value="F:metal ion binding"/>
    <property type="evidence" value="ECO:0007669"/>
    <property type="project" value="UniProtKB-KW"/>
</dbReference>
<proteinExistence type="predicted"/>
<keyword evidence="5" id="KW-0408">Iron</keyword>
<keyword evidence="7" id="KW-1133">Transmembrane helix</keyword>
<keyword evidence="10" id="KW-1185">Reference proteome</keyword>
<keyword evidence="4" id="KW-0249">Electron transport</keyword>
<comment type="caution">
    <text evidence="9">The sequence shown here is derived from an EMBL/GenBank/DDBJ whole genome shotgun (WGS) entry which is preliminary data.</text>
</comment>
<evidence type="ECO:0000256" key="3">
    <source>
        <dbReference type="ARBA" id="ARBA00022723"/>
    </source>
</evidence>
<dbReference type="InterPro" id="IPR032879">
    <property type="entry name" value="FixG_C"/>
</dbReference>
<dbReference type="Pfam" id="PF11614">
    <property type="entry name" value="FixG_C"/>
    <property type="match status" value="1"/>
</dbReference>
<dbReference type="Proteomes" id="UP000484255">
    <property type="component" value="Unassembled WGS sequence"/>
</dbReference>
<dbReference type="EMBL" id="JAAGOH010000041">
    <property type="protein sequence ID" value="NDY93616.1"/>
    <property type="molecule type" value="Genomic_DNA"/>
</dbReference>
<dbReference type="Pfam" id="PF13746">
    <property type="entry name" value="Fer4_18"/>
    <property type="match status" value="1"/>
</dbReference>